<gene>
    <name evidence="1" type="ORF">SAMN04489732_119127</name>
</gene>
<dbReference type="AlphaFoldDB" id="A0A1H8YJB5"/>
<dbReference type="GO" id="GO:0030246">
    <property type="term" value="F:carbohydrate binding"/>
    <property type="evidence" value="ECO:0007669"/>
    <property type="project" value="InterPro"/>
</dbReference>
<reference evidence="1 2" key="1">
    <citation type="submission" date="2016-10" db="EMBL/GenBank/DDBJ databases">
        <authorList>
            <person name="de Groot N.N."/>
        </authorList>
    </citation>
    <scope>NUCLEOTIDE SEQUENCE [LARGE SCALE GENOMIC DNA]</scope>
    <source>
        <strain evidence="1 2">DSM 44993</strain>
    </source>
</reference>
<dbReference type="RefSeq" id="WP_091625191.1">
    <property type="nucleotide sequence ID" value="NZ_FOEF01000019.1"/>
</dbReference>
<evidence type="ECO:0000313" key="2">
    <source>
        <dbReference type="Proteomes" id="UP000198582"/>
    </source>
</evidence>
<dbReference type="STRING" id="394193.SAMN04489732_119127"/>
<dbReference type="Pfam" id="PF14315">
    <property type="entry name" value="DUF4380"/>
    <property type="match status" value="1"/>
</dbReference>
<dbReference type="InterPro" id="IPR025488">
    <property type="entry name" value="DUF4380"/>
</dbReference>
<dbReference type="OrthoDB" id="174931at2"/>
<proteinExistence type="predicted"/>
<accession>A0A1H8YJB5</accession>
<evidence type="ECO:0008006" key="3">
    <source>
        <dbReference type="Google" id="ProtNLM"/>
    </source>
</evidence>
<keyword evidence="2" id="KW-1185">Reference proteome</keyword>
<sequence length="298" mass="31294">MVSGVHWLDDGVLRLGVVPALGGRLLSLQHKGFELLWRNPALLDADLRVRGGARPNSGRMGDWVNYGGDKTWPAPQGWDHDGQWPGPPDPVLDSGPYAVSVTEGGLVLTSGAEPRTGLRFTRALTLGAGASYTLRLTAENVSTRPVRWALWNVTQLPGGGTVTAGLAGRRAPAVVELIAGTGTPEYTVDGDRLVVPPQDVVGKLGVPDTAGWVSYRVGEASLTLSFDVDPGAEYPDEGSPLEVWLEHPLPAPLASLGDLDPPARIVELEVLGPLTTLAPGASTALTITGTVHATRPAR</sequence>
<dbReference type="Proteomes" id="UP000198582">
    <property type="component" value="Unassembled WGS sequence"/>
</dbReference>
<dbReference type="Gene3D" id="2.70.98.10">
    <property type="match status" value="1"/>
</dbReference>
<evidence type="ECO:0000313" key="1">
    <source>
        <dbReference type="EMBL" id="SEP52245.1"/>
    </source>
</evidence>
<dbReference type="InterPro" id="IPR014718">
    <property type="entry name" value="GH-type_carb-bd"/>
</dbReference>
<organism evidence="1 2">
    <name type="scientific">Amycolatopsis saalfeldensis</name>
    <dbReference type="NCBI Taxonomy" id="394193"/>
    <lineage>
        <taxon>Bacteria</taxon>
        <taxon>Bacillati</taxon>
        <taxon>Actinomycetota</taxon>
        <taxon>Actinomycetes</taxon>
        <taxon>Pseudonocardiales</taxon>
        <taxon>Pseudonocardiaceae</taxon>
        <taxon>Amycolatopsis</taxon>
    </lineage>
</organism>
<name>A0A1H8YJB5_9PSEU</name>
<protein>
    <recommendedName>
        <fullName evidence="3">DUF4380 domain-containing protein</fullName>
    </recommendedName>
</protein>
<dbReference type="EMBL" id="FOEF01000019">
    <property type="protein sequence ID" value="SEP52245.1"/>
    <property type="molecule type" value="Genomic_DNA"/>
</dbReference>